<gene>
    <name evidence="1" type="ORF">PVL29_003797</name>
</gene>
<evidence type="ECO:0000313" key="1">
    <source>
        <dbReference type="EMBL" id="KAJ9705866.1"/>
    </source>
</evidence>
<name>A0AA39E196_VITRO</name>
<dbReference type="EMBL" id="JARBHA010000003">
    <property type="protein sequence ID" value="KAJ9705866.1"/>
    <property type="molecule type" value="Genomic_DNA"/>
</dbReference>
<organism evidence="1 2">
    <name type="scientific">Vitis rotundifolia</name>
    <name type="common">Muscadine grape</name>
    <dbReference type="NCBI Taxonomy" id="103349"/>
    <lineage>
        <taxon>Eukaryota</taxon>
        <taxon>Viridiplantae</taxon>
        <taxon>Streptophyta</taxon>
        <taxon>Embryophyta</taxon>
        <taxon>Tracheophyta</taxon>
        <taxon>Spermatophyta</taxon>
        <taxon>Magnoliopsida</taxon>
        <taxon>eudicotyledons</taxon>
        <taxon>Gunneridae</taxon>
        <taxon>Pentapetalae</taxon>
        <taxon>rosids</taxon>
        <taxon>Vitales</taxon>
        <taxon>Vitaceae</taxon>
        <taxon>Viteae</taxon>
        <taxon>Vitis</taxon>
    </lineage>
</organism>
<keyword evidence="2" id="KW-1185">Reference proteome</keyword>
<evidence type="ECO:0008006" key="3">
    <source>
        <dbReference type="Google" id="ProtNLM"/>
    </source>
</evidence>
<sequence length="79" mass="8694">MEGMFSVKSDVFSFGVILLEIISGKRNSGFYLTGHAHTFSAYENQADRPTMSFVVVLLESKSIALPEPRQPPFSVGRAV</sequence>
<proteinExistence type="predicted"/>
<dbReference type="PANTHER" id="PTHR27006:SF586">
    <property type="entry name" value="CYSTEINE-RICH RECEPTOR-LIKE PROTEIN KINASE 10"/>
    <property type="match status" value="1"/>
</dbReference>
<dbReference type="Proteomes" id="UP001168098">
    <property type="component" value="Unassembled WGS sequence"/>
</dbReference>
<dbReference type="AlphaFoldDB" id="A0AA39E196"/>
<dbReference type="SUPFAM" id="SSF56112">
    <property type="entry name" value="Protein kinase-like (PK-like)"/>
    <property type="match status" value="1"/>
</dbReference>
<reference evidence="1 2" key="1">
    <citation type="journal article" date="2023" name="BMC Biotechnol.">
        <title>Vitis rotundifolia cv Carlos genome sequencing.</title>
        <authorList>
            <person name="Huff M."/>
            <person name="Hulse-Kemp A."/>
            <person name="Scheffler B."/>
            <person name="Youngblood R."/>
            <person name="Simpson S."/>
            <person name="Babiker E."/>
            <person name="Staton M."/>
        </authorList>
    </citation>
    <scope>NUCLEOTIDE SEQUENCE [LARGE SCALE GENOMIC DNA]</scope>
    <source>
        <tissue evidence="1">Leaf</tissue>
    </source>
</reference>
<dbReference type="PANTHER" id="PTHR27006">
    <property type="entry name" value="PROMASTIGOTE SURFACE ANTIGEN PROTEIN PSA"/>
    <property type="match status" value="1"/>
</dbReference>
<evidence type="ECO:0000313" key="2">
    <source>
        <dbReference type="Proteomes" id="UP001168098"/>
    </source>
</evidence>
<dbReference type="InterPro" id="IPR011009">
    <property type="entry name" value="Kinase-like_dom_sf"/>
</dbReference>
<comment type="caution">
    <text evidence="1">The sequence shown here is derived from an EMBL/GenBank/DDBJ whole genome shotgun (WGS) entry which is preliminary data.</text>
</comment>
<accession>A0AA39E196</accession>
<dbReference type="Gene3D" id="1.10.510.10">
    <property type="entry name" value="Transferase(Phosphotransferase) domain 1"/>
    <property type="match status" value="1"/>
</dbReference>
<protein>
    <recommendedName>
        <fullName evidence="3">Serine-threonine/tyrosine-protein kinase catalytic domain-containing protein</fullName>
    </recommendedName>
</protein>